<keyword evidence="4" id="KW-1185">Reference proteome</keyword>
<dbReference type="InterPro" id="IPR025202">
    <property type="entry name" value="PLD-like_dom"/>
</dbReference>
<dbReference type="Gene3D" id="3.30.870.10">
    <property type="entry name" value="Endonuclease Chain A"/>
    <property type="match status" value="2"/>
</dbReference>
<proteinExistence type="predicted"/>
<dbReference type="CDD" id="cd00138">
    <property type="entry name" value="PLDc_SF"/>
    <property type="match status" value="2"/>
</dbReference>
<name>A0A136IWD7_9PEZI</name>
<dbReference type="PANTHER" id="PTHR21248">
    <property type="entry name" value="CARDIOLIPIN SYNTHASE"/>
    <property type="match status" value="1"/>
</dbReference>
<accession>A0A136IWD7</accession>
<dbReference type="EMBL" id="KQ964256">
    <property type="protein sequence ID" value="KXJ89207.1"/>
    <property type="molecule type" value="Genomic_DNA"/>
</dbReference>
<dbReference type="Proteomes" id="UP000070501">
    <property type="component" value="Unassembled WGS sequence"/>
</dbReference>
<dbReference type="SUPFAM" id="SSF56024">
    <property type="entry name" value="Phospholipase D/nuclease"/>
    <property type="match status" value="2"/>
</dbReference>
<dbReference type="GO" id="GO:0032049">
    <property type="term" value="P:cardiolipin biosynthetic process"/>
    <property type="evidence" value="ECO:0007669"/>
    <property type="project" value="UniProtKB-ARBA"/>
</dbReference>
<protein>
    <recommendedName>
        <fullName evidence="2">PLD phosphodiesterase domain-containing protein</fullName>
    </recommendedName>
</protein>
<dbReference type="InParanoid" id="A0A136IWD7"/>
<feature type="domain" description="PLD phosphodiesterase" evidence="2">
    <location>
        <begin position="245"/>
        <end position="272"/>
    </location>
</feature>
<gene>
    <name evidence="3" type="ORF">Micbo1qcDRAFT_150508</name>
</gene>
<dbReference type="STRING" id="196109.A0A136IWD7"/>
<dbReference type="AlphaFoldDB" id="A0A136IWD7"/>
<dbReference type="PROSITE" id="PS50035">
    <property type="entry name" value="PLD"/>
    <property type="match status" value="2"/>
</dbReference>
<evidence type="ECO:0000313" key="3">
    <source>
        <dbReference type="EMBL" id="KXJ89207.1"/>
    </source>
</evidence>
<dbReference type="OrthoDB" id="9997422at2759"/>
<dbReference type="InterPro" id="IPR001736">
    <property type="entry name" value="PLipase_D/transphosphatidylase"/>
</dbReference>
<dbReference type="SMART" id="SM00155">
    <property type="entry name" value="PLDc"/>
    <property type="match status" value="2"/>
</dbReference>
<dbReference type="PANTHER" id="PTHR21248:SF22">
    <property type="entry name" value="PHOSPHOLIPASE D"/>
    <property type="match status" value="1"/>
</dbReference>
<feature type="region of interest" description="Disordered" evidence="1">
    <location>
        <begin position="309"/>
        <end position="336"/>
    </location>
</feature>
<dbReference type="GO" id="GO:0030572">
    <property type="term" value="F:phosphatidyltransferase activity"/>
    <property type="evidence" value="ECO:0007669"/>
    <property type="project" value="UniProtKB-ARBA"/>
</dbReference>
<reference evidence="4" key="1">
    <citation type="submission" date="2016-02" db="EMBL/GenBank/DDBJ databases">
        <title>Draft genome sequence of Microdochium bolleyi, a fungal endophyte of beachgrass.</title>
        <authorList>
            <consortium name="DOE Joint Genome Institute"/>
            <person name="David A.S."/>
            <person name="May G."/>
            <person name="Haridas S."/>
            <person name="Lim J."/>
            <person name="Wang M."/>
            <person name="Labutti K."/>
            <person name="Lipzen A."/>
            <person name="Barry K."/>
            <person name="Grigoriev I.V."/>
        </authorList>
    </citation>
    <scope>NUCLEOTIDE SEQUENCE [LARGE SCALE GENOMIC DNA]</scope>
    <source>
        <strain evidence="4">J235TASD1</strain>
    </source>
</reference>
<sequence length="682" mass="75121">MPHILNDSKYSGDETGGQKISDAVASACQSDDSVLEILAQDLSLSAGDAWKELEKRHKNASRGLLPSQRHSNDNGEQLSNDELELAFGCGKWGNKRPSDLFLRLYHDALCTLNDNLSEGVTSPSLLGSSGTVPLSVLSVIPDIVRHMSNLIVRAEEEVFLATNFWQNSTASKYITNAIKELSRRAGERGRRITIKVMYDRGSAKQLFGPHQLVPEKEYTGDAVGLPAAHEIPHIDLEVQNFHVAMLGTFHSKFMIVDRKIGILQSNNIQDNDNLEMMVHVEGPIVDGLYDMALLSWHEHMNPCMPLLNTSKPRHPSSGDPVGLPVGHGGEVPQQQQQLPHEQNGDSFAIADLKISTSSIDLAVTQLLPEHTHDDPHYDDDIAGEAARVQAAVGAKPSRGETQMGAITRHLNHTVNPDFEGDSTLPTTLSGDEMMTPYILHPQPQEPFPIALVNRPPYGPPNSRSLANPQNAAWLSAMRNAERDVFIQTPTLNAGPLVPAIVEACERGVDVYCYVCLGYNDAGELLPMQGGHNEMIASHLFSLLPPTSRNRLHYYWYVGKDQTVPIVADKFRKRSCHVKLMIVDESVAIVGSGNQDTQSWFHSQEVNIMLESEEVCGAWIDGLRRNQNTHRYGELDRRDGVWRDKKEGSGKEAEGATGVDPGRFSWMKGVTGAIKRVQGTGGF</sequence>
<evidence type="ECO:0000313" key="4">
    <source>
        <dbReference type="Proteomes" id="UP000070501"/>
    </source>
</evidence>
<evidence type="ECO:0000256" key="1">
    <source>
        <dbReference type="SAM" id="MobiDB-lite"/>
    </source>
</evidence>
<dbReference type="Pfam" id="PF13091">
    <property type="entry name" value="PLDc_2"/>
    <property type="match status" value="1"/>
</dbReference>
<organism evidence="3 4">
    <name type="scientific">Microdochium bolleyi</name>
    <dbReference type="NCBI Taxonomy" id="196109"/>
    <lineage>
        <taxon>Eukaryota</taxon>
        <taxon>Fungi</taxon>
        <taxon>Dikarya</taxon>
        <taxon>Ascomycota</taxon>
        <taxon>Pezizomycotina</taxon>
        <taxon>Sordariomycetes</taxon>
        <taxon>Xylariomycetidae</taxon>
        <taxon>Xylariales</taxon>
        <taxon>Microdochiaceae</taxon>
        <taxon>Microdochium</taxon>
    </lineage>
</organism>
<feature type="domain" description="PLD phosphodiesterase" evidence="2">
    <location>
        <begin position="571"/>
        <end position="598"/>
    </location>
</feature>
<evidence type="ECO:0000259" key="2">
    <source>
        <dbReference type="PROSITE" id="PS50035"/>
    </source>
</evidence>